<evidence type="ECO:0000256" key="8">
    <source>
        <dbReference type="SAM" id="MobiDB-lite"/>
    </source>
</evidence>
<dbReference type="Gene3D" id="3.30.200.20">
    <property type="entry name" value="Phosphorylase Kinase, domain 1"/>
    <property type="match status" value="1"/>
</dbReference>
<proteinExistence type="inferred from homology"/>
<evidence type="ECO:0000256" key="5">
    <source>
        <dbReference type="ARBA" id="ARBA00022840"/>
    </source>
</evidence>
<evidence type="ECO:0000256" key="7">
    <source>
        <dbReference type="RuleBase" id="RU000304"/>
    </source>
</evidence>
<keyword evidence="5 6" id="KW-0067">ATP-binding</keyword>
<dbReference type="InterPro" id="IPR011009">
    <property type="entry name" value="Kinase-like_dom_sf"/>
</dbReference>
<dbReference type="InterPro" id="IPR051681">
    <property type="entry name" value="Ser/Thr_Kinases-Pseudokinases"/>
</dbReference>
<protein>
    <recommendedName>
        <fullName evidence="9">Protein kinase domain-containing protein</fullName>
    </recommendedName>
</protein>
<evidence type="ECO:0000313" key="10">
    <source>
        <dbReference type="EMBL" id="EFN58508.1"/>
    </source>
</evidence>
<keyword evidence="11" id="KW-1185">Reference proteome</keyword>
<dbReference type="GeneID" id="17358080"/>
<keyword evidence="4" id="KW-0418">Kinase</keyword>
<dbReference type="PANTHER" id="PTHR44329:SF289">
    <property type="entry name" value="SERINE_THREONINE-PROTEIN KINASE VIK"/>
    <property type="match status" value="1"/>
</dbReference>
<evidence type="ECO:0000259" key="9">
    <source>
        <dbReference type="PROSITE" id="PS50011"/>
    </source>
</evidence>
<evidence type="ECO:0000256" key="1">
    <source>
        <dbReference type="ARBA" id="ARBA00022527"/>
    </source>
</evidence>
<dbReference type="InterPro" id="IPR000719">
    <property type="entry name" value="Prot_kinase_dom"/>
</dbReference>
<dbReference type="Pfam" id="PF07714">
    <property type="entry name" value="PK_Tyr_Ser-Thr"/>
    <property type="match status" value="1"/>
</dbReference>
<feature type="compositionally biased region" description="Low complexity" evidence="8">
    <location>
        <begin position="82"/>
        <end position="95"/>
    </location>
</feature>
<sequence length="494" mass="52867">MNDAPVPRAPSPFSSPFSPFAQSSSEFGPSTPPSEESDLPCPPSRAASMGDRLHGRPPLPVLRSLSTPDPQRALQTQLSRQSSAPSAAGSKKAPSQLWRTSTAVSDKVASALGLTSLADLCGTSYIPQDSLKKVKALGEGAFAEVEVAKLVTPPEAGAPVAAGACVAVKRLKPNVLECEDDVFSFVAEARLLLALRHPSIIQYIGIGCADASIPEAQWRTMYLVQEFAEHGTLKKVVLNQMITPGRKLYSLADAVRWGKQMAQGLAYLHGCSPMVIHRDLKTENVLLVSGQGGRMDAKLADFGLHTLVKRPAAALPAIEDIKEEECHHGLALAADAARSPTAADAEAQRQGIADARQAKYHLTGQTGAYIYMAPEVLQGKPYNEKVDCFGFGVILYELLHRKMLLADIMYLGGADDAQAHAHKVAAGYRPPISEALPQGLRQLVKECQSGTPELRPSMEEVVRRMEEVERSGELQAAEQAHGPKGSQAGCCTIM</sequence>
<dbReference type="PROSITE" id="PS50011">
    <property type="entry name" value="PROTEIN_KINASE_DOM"/>
    <property type="match status" value="1"/>
</dbReference>
<organism evidence="11">
    <name type="scientific">Chlorella variabilis</name>
    <name type="common">Green alga</name>
    <dbReference type="NCBI Taxonomy" id="554065"/>
    <lineage>
        <taxon>Eukaryota</taxon>
        <taxon>Viridiplantae</taxon>
        <taxon>Chlorophyta</taxon>
        <taxon>core chlorophytes</taxon>
        <taxon>Trebouxiophyceae</taxon>
        <taxon>Chlorellales</taxon>
        <taxon>Chlorellaceae</taxon>
        <taxon>Chlorella clade</taxon>
        <taxon>Chlorella</taxon>
    </lineage>
</organism>
<evidence type="ECO:0000313" key="11">
    <source>
        <dbReference type="Proteomes" id="UP000008141"/>
    </source>
</evidence>
<dbReference type="STRING" id="554065.E1Z5P1"/>
<evidence type="ECO:0000256" key="4">
    <source>
        <dbReference type="ARBA" id="ARBA00022777"/>
    </source>
</evidence>
<feature type="binding site" evidence="6">
    <location>
        <position position="169"/>
    </location>
    <ligand>
        <name>ATP</name>
        <dbReference type="ChEBI" id="CHEBI:30616"/>
    </ligand>
</feature>
<dbReference type="Pfam" id="PF00069">
    <property type="entry name" value="Pkinase"/>
    <property type="match status" value="1"/>
</dbReference>
<feature type="region of interest" description="Disordered" evidence="8">
    <location>
        <begin position="1"/>
        <end position="98"/>
    </location>
</feature>
<dbReference type="EMBL" id="GL433837">
    <property type="protein sequence ID" value="EFN58508.1"/>
    <property type="molecule type" value="Genomic_DNA"/>
</dbReference>
<dbReference type="PROSITE" id="PS00108">
    <property type="entry name" value="PROTEIN_KINASE_ST"/>
    <property type="match status" value="1"/>
</dbReference>
<dbReference type="Proteomes" id="UP000008141">
    <property type="component" value="Unassembled WGS sequence"/>
</dbReference>
<dbReference type="Gene3D" id="1.10.510.10">
    <property type="entry name" value="Transferase(Phosphotransferase) domain 1"/>
    <property type="match status" value="1"/>
</dbReference>
<evidence type="ECO:0000256" key="2">
    <source>
        <dbReference type="ARBA" id="ARBA00022679"/>
    </source>
</evidence>
<dbReference type="SUPFAM" id="SSF56112">
    <property type="entry name" value="Protein kinase-like (PK-like)"/>
    <property type="match status" value="1"/>
</dbReference>
<dbReference type="KEGG" id="cvr:CHLNCDRAFT_50283"/>
<dbReference type="eggNOG" id="KOG0192">
    <property type="taxonomic scope" value="Eukaryota"/>
</dbReference>
<dbReference type="GO" id="GO:0004674">
    <property type="term" value="F:protein serine/threonine kinase activity"/>
    <property type="evidence" value="ECO:0007669"/>
    <property type="project" value="UniProtKB-KW"/>
</dbReference>
<gene>
    <name evidence="10" type="ORF">CHLNCDRAFT_50283</name>
</gene>
<accession>E1Z5P1</accession>
<dbReference type="SMART" id="SM00220">
    <property type="entry name" value="S_TKc"/>
    <property type="match status" value="1"/>
</dbReference>
<feature type="region of interest" description="Disordered" evidence="8">
    <location>
        <begin position="472"/>
        <end position="494"/>
    </location>
</feature>
<dbReference type="PROSITE" id="PS00107">
    <property type="entry name" value="PROTEIN_KINASE_ATP"/>
    <property type="match status" value="1"/>
</dbReference>
<dbReference type="AlphaFoldDB" id="E1Z5P1"/>
<feature type="compositionally biased region" description="Polar residues" evidence="8">
    <location>
        <begin position="64"/>
        <end position="81"/>
    </location>
</feature>
<reference evidence="10 11" key="1">
    <citation type="journal article" date="2010" name="Plant Cell">
        <title>The Chlorella variabilis NC64A genome reveals adaptation to photosymbiosis, coevolution with viruses, and cryptic sex.</title>
        <authorList>
            <person name="Blanc G."/>
            <person name="Duncan G."/>
            <person name="Agarkova I."/>
            <person name="Borodovsky M."/>
            <person name="Gurnon J."/>
            <person name="Kuo A."/>
            <person name="Lindquist E."/>
            <person name="Lucas S."/>
            <person name="Pangilinan J."/>
            <person name="Polle J."/>
            <person name="Salamov A."/>
            <person name="Terry A."/>
            <person name="Yamada T."/>
            <person name="Dunigan D.D."/>
            <person name="Grigoriev I.V."/>
            <person name="Claverie J.M."/>
            <person name="Van Etten J.L."/>
        </authorList>
    </citation>
    <scope>NUCLEOTIDE SEQUENCE [LARGE SCALE GENOMIC DNA]</scope>
    <source>
        <strain evidence="10 11">NC64A</strain>
    </source>
</reference>
<dbReference type="PANTHER" id="PTHR44329">
    <property type="entry name" value="SERINE/THREONINE-PROTEIN KINASE TNNI3K-RELATED"/>
    <property type="match status" value="1"/>
</dbReference>
<dbReference type="InParanoid" id="E1Z5P1"/>
<keyword evidence="2" id="KW-0808">Transferase</keyword>
<dbReference type="OrthoDB" id="513614at2759"/>
<comment type="similarity">
    <text evidence="7">Belongs to the protein kinase superfamily.</text>
</comment>
<dbReference type="InterPro" id="IPR001245">
    <property type="entry name" value="Ser-Thr/Tyr_kinase_cat_dom"/>
</dbReference>
<dbReference type="InterPro" id="IPR017441">
    <property type="entry name" value="Protein_kinase_ATP_BS"/>
</dbReference>
<dbReference type="InterPro" id="IPR008271">
    <property type="entry name" value="Ser/Thr_kinase_AS"/>
</dbReference>
<dbReference type="FunCoup" id="E1Z5P1">
    <property type="interactions" value="1057"/>
</dbReference>
<keyword evidence="1 7" id="KW-0723">Serine/threonine-protein kinase</keyword>
<keyword evidence="3 6" id="KW-0547">Nucleotide-binding</keyword>
<dbReference type="GO" id="GO:0005524">
    <property type="term" value="F:ATP binding"/>
    <property type="evidence" value="ECO:0007669"/>
    <property type="project" value="UniProtKB-UniRule"/>
</dbReference>
<evidence type="ECO:0000256" key="3">
    <source>
        <dbReference type="ARBA" id="ARBA00022741"/>
    </source>
</evidence>
<dbReference type="RefSeq" id="XP_005850610.1">
    <property type="nucleotide sequence ID" value="XM_005850548.1"/>
</dbReference>
<feature type="compositionally biased region" description="Low complexity" evidence="8">
    <location>
        <begin position="1"/>
        <end position="25"/>
    </location>
</feature>
<name>E1Z5P1_CHLVA</name>
<feature type="domain" description="Protein kinase" evidence="9">
    <location>
        <begin position="131"/>
        <end position="468"/>
    </location>
</feature>
<evidence type="ECO:0000256" key="6">
    <source>
        <dbReference type="PROSITE-ProRule" id="PRU10141"/>
    </source>
</evidence>